<dbReference type="Pfam" id="PF24750">
    <property type="entry name" value="b-prop_At3g26010-like"/>
    <property type="match status" value="1"/>
</dbReference>
<evidence type="ECO:0000259" key="1">
    <source>
        <dbReference type="PROSITE" id="PS50181"/>
    </source>
</evidence>
<dbReference type="SUPFAM" id="SSF81383">
    <property type="entry name" value="F-box domain"/>
    <property type="match status" value="1"/>
</dbReference>
<evidence type="ECO:0000313" key="3">
    <source>
        <dbReference type="Proteomes" id="UP001642260"/>
    </source>
</evidence>
<proteinExistence type="predicted"/>
<keyword evidence="3" id="KW-1185">Reference proteome</keyword>
<dbReference type="InterPro" id="IPR036047">
    <property type="entry name" value="F-box-like_dom_sf"/>
</dbReference>
<dbReference type="PROSITE" id="PS50181">
    <property type="entry name" value="FBOX"/>
    <property type="match status" value="1"/>
</dbReference>
<protein>
    <recommendedName>
        <fullName evidence="1">F-box domain-containing protein</fullName>
    </recommendedName>
</protein>
<dbReference type="InterPro" id="IPR055290">
    <property type="entry name" value="At3g26010-like"/>
</dbReference>
<dbReference type="Gene3D" id="1.20.1280.50">
    <property type="match status" value="1"/>
</dbReference>
<gene>
    <name evidence="2" type="ORF">ERUC_LOCUS3663</name>
</gene>
<dbReference type="InterPro" id="IPR056592">
    <property type="entry name" value="Beta-prop_At3g26010-like"/>
</dbReference>
<sequence length="353" mass="40695">MVKQKGNLVVPEELLVKIWSGFSLKSIARFRSVCKEWKSIIDSDFFRDLYMSLNSSSSVSWSIMNIRTNSVLSLEIVGHHGCERWGLTNSLGSSIKHYNSETTVVWVLASVWASKELTFMIYCSKSGLWKTEKVRCLRPLMWSRLKYSVPLNGILHWLAAVGNSLDANYVVSCDFCHDNLECRIRPFPGIQQFGGKQRFKRTITSSAGFVMYCNVFNRGSVLRVWRLVNYTDDDPRAWQLSWKLDTKSSLVGFGADYFPVVMHPFISEIIYLWSRNKNALVSLNLRTHKFSLHKEESENKSIDGCIMTLRGCKECMDSVYEVFINELRGGNHTLYFSQYVLPRWFNPLPQLSP</sequence>
<evidence type="ECO:0000313" key="2">
    <source>
        <dbReference type="EMBL" id="CAH8304590.1"/>
    </source>
</evidence>
<reference evidence="2 3" key="1">
    <citation type="submission" date="2022-03" db="EMBL/GenBank/DDBJ databases">
        <authorList>
            <person name="Macdonald S."/>
            <person name="Ahmed S."/>
            <person name="Newling K."/>
        </authorList>
    </citation>
    <scope>NUCLEOTIDE SEQUENCE [LARGE SCALE GENOMIC DNA]</scope>
</reference>
<feature type="domain" description="F-box" evidence="1">
    <location>
        <begin position="4"/>
        <end position="53"/>
    </location>
</feature>
<dbReference type="PANTHER" id="PTHR35546">
    <property type="entry name" value="F-BOX PROTEIN INTERACTION DOMAIN PROTEIN-RELATED"/>
    <property type="match status" value="1"/>
</dbReference>
<dbReference type="PANTHER" id="PTHR35546:SF70">
    <property type="entry name" value="F-BOX PROTEIN INTERACTION DOMAIN PROTEIN"/>
    <property type="match status" value="1"/>
</dbReference>
<dbReference type="AlphaFoldDB" id="A0ABC8IY42"/>
<comment type="caution">
    <text evidence="2">The sequence shown here is derived from an EMBL/GenBank/DDBJ whole genome shotgun (WGS) entry which is preliminary data.</text>
</comment>
<dbReference type="Pfam" id="PF12937">
    <property type="entry name" value="F-box-like"/>
    <property type="match status" value="1"/>
</dbReference>
<organism evidence="2 3">
    <name type="scientific">Eruca vesicaria subsp. sativa</name>
    <name type="common">Garden rocket</name>
    <name type="synonym">Eruca sativa</name>
    <dbReference type="NCBI Taxonomy" id="29727"/>
    <lineage>
        <taxon>Eukaryota</taxon>
        <taxon>Viridiplantae</taxon>
        <taxon>Streptophyta</taxon>
        <taxon>Embryophyta</taxon>
        <taxon>Tracheophyta</taxon>
        <taxon>Spermatophyta</taxon>
        <taxon>Magnoliopsida</taxon>
        <taxon>eudicotyledons</taxon>
        <taxon>Gunneridae</taxon>
        <taxon>Pentapetalae</taxon>
        <taxon>rosids</taxon>
        <taxon>malvids</taxon>
        <taxon>Brassicales</taxon>
        <taxon>Brassicaceae</taxon>
        <taxon>Brassiceae</taxon>
        <taxon>Eruca</taxon>
    </lineage>
</organism>
<dbReference type="SMART" id="SM00256">
    <property type="entry name" value="FBOX"/>
    <property type="match status" value="1"/>
</dbReference>
<dbReference type="EMBL" id="CAKOAT010059933">
    <property type="protein sequence ID" value="CAH8304590.1"/>
    <property type="molecule type" value="Genomic_DNA"/>
</dbReference>
<dbReference type="Proteomes" id="UP001642260">
    <property type="component" value="Unassembled WGS sequence"/>
</dbReference>
<name>A0ABC8IY42_ERUVS</name>
<dbReference type="InterPro" id="IPR001810">
    <property type="entry name" value="F-box_dom"/>
</dbReference>
<accession>A0ABC8IY42</accession>